<feature type="repeat" description="TPR" evidence="7">
    <location>
        <begin position="111"/>
        <end position="144"/>
    </location>
</feature>
<proteinExistence type="predicted"/>
<comment type="caution">
    <text evidence="12">The sequence shown here is derived from an EMBL/GenBank/DDBJ whole genome shotgun (WGS) entry which is preliminary data.</text>
</comment>
<dbReference type="InterPro" id="IPR003661">
    <property type="entry name" value="HisK_dim/P_dom"/>
</dbReference>
<dbReference type="PANTHER" id="PTHR45453">
    <property type="entry name" value="PHOSPHATE REGULON SENSOR PROTEIN PHOR"/>
    <property type="match status" value="1"/>
</dbReference>
<keyword evidence="13" id="KW-1185">Reference proteome</keyword>
<keyword evidence="4" id="KW-0808">Transferase</keyword>
<dbReference type="SMART" id="SM00028">
    <property type="entry name" value="TPR"/>
    <property type="match status" value="4"/>
</dbReference>
<dbReference type="SMART" id="SM00388">
    <property type="entry name" value="HisKA"/>
    <property type="match status" value="1"/>
</dbReference>
<evidence type="ECO:0000256" key="1">
    <source>
        <dbReference type="ARBA" id="ARBA00000085"/>
    </source>
</evidence>
<dbReference type="PANTHER" id="PTHR45453:SF1">
    <property type="entry name" value="PHOSPHATE REGULON SENSOR PROTEIN PHOR"/>
    <property type="match status" value="1"/>
</dbReference>
<evidence type="ECO:0000313" key="12">
    <source>
        <dbReference type="EMBL" id="GGZ52983.1"/>
    </source>
</evidence>
<evidence type="ECO:0000256" key="4">
    <source>
        <dbReference type="ARBA" id="ARBA00022679"/>
    </source>
</evidence>
<reference evidence="13" key="1">
    <citation type="journal article" date="2019" name="Int. J. Syst. Evol. Microbiol.">
        <title>The Global Catalogue of Microorganisms (GCM) 10K type strain sequencing project: providing services to taxonomists for standard genome sequencing and annotation.</title>
        <authorList>
            <consortium name="The Broad Institute Genomics Platform"/>
            <consortium name="The Broad Institute Genome Sequencing Center for Infectious Disease"/>
            <person name="Wu L."/>
            <person name="Ma J."/>
        </authorList>
    </citation>
    <scope>NUCLEOTIDE SEQUENCE [LARGE SCALE GENOMIC DNA]</scope>
    <source>
        <strain evidence="13">KCTC 12708</strain>
    </source>
</reference>
<feature type="chain" id="PRO_5047325041" description="histidine kinase" evidence="10">
    <location>
        <begin position="22"/>
        <end position="612"/>
    </location>
</feature>
<dbReference type="InterPro" id="IPR050351">
    <property type="entry name" value="BphY/WalK/GraS-like"/>
</dbReference>
<protein>
    <recommendedName>
        <fullName evidence="2">histidine kinase</fullName>
        <ecNumber evidence="2">2.7.13.3</ecNumber>
    </recommendedName>
</protein>
<dbReference type="InterPro" id="IPR036890">
    <property type="entry name" value="HATPase_C_sf"/>
</dbReference>
<keyword evidence="5" id="KW-0418">Kinase</keyword>
<dbReference type="PROSITE" id="PS50005">
    <property type="entry name" value="TPR"/>
    <property type="match status" value="1"/>
</dbReference>
<dbReference type="Proteomes" id="UP000615593">
    <property type="component" value="Unassembled WGS sequence"/>
</dbReference>
<feature type="transmembrane region" description="Helical" evidence="9">
    <location>
        <begin position="336"/>
        <end position="358"/>
    </location>
</feature>
<evidence type="ECO:0000256" key="2">
    <source>
        <dbReference type="ARBA" id="ARBA00012438"/>
    </source>
</evidence>
<dbReference type="Pfam" id="PF13181">
    <property type="entry name" value="TPR_8"/>
    <property type="match status" value="1"/>
</dbReference>
<organism evidence="12 13">
    <name type="scientific">Mesonia mobilis</name>
    <dbReference type="NCBI Taxonomy" id="369791"/>
    <lineage>
        <taxon>Bacteria</taxon>
        <taxon>Pseudomonadati</taxon>
        <taxon>Bacteroidota</taxon>
        <taxon>Flavobacteriia</taxon>
        <taxon>Flavobacteriales</taxon>
        <taxon>Flavobacteriaceae</taxon>
        <taxon>Mesonia</taxon>
    </lineage>
</organism>
<keyword evidence="8" id="KW-0175">Coiled coil</keyword>
<feature type="coiled-coil region" evidence="8">
    <location>
        <begin position="303"/>
        <end position="330"/>
    </location>
</feature>
<dbReference type="InterPro" id="IPR003594">
    <property type="entry name" value="HATPase_dom"/>
</dbReference>
<keyword evidence="10" id="KW-0732">Signal</keyword>
<dbReference type="SUPFAM" id="SSF47384">
    <property type="entry name" value="Homodimeric domain of signal transducing histidine kinase"/>
    <property type="match status" value="1"/>
</dbReference>
<dbReference type="Pfam" id="PF00512">
    <property type="entry name" value="HisKA"/>
    <property type="match status" value="1"/>
</dbReference>
<evidence type="ECO:0000256" key="7">
    <source>
        <dbReference type="PROSITE-ProRule" id="PRU00339"/>
    </source>
</evidence>
<dbReference type="Pfam" id="PF02518">
    <property type="entry name" value="HATPase_c"/>
    <property type="match status" value="1"/>
</dbReference>
<feature type="signal peptide" evidence="10">
    <location>
        <begin position="1"/>
        <end position="21"/>
    </location>
</feature>
<evidence type="ECO:0000256" key="6">
    <source>
        <dbReference type="ARBA" id="ARBA00023012"/>
    </source>
</evidence>
<keyword evidence="7" id="KW-0802">TPR repeat</keyword>
<dbReference type="EC" id="2.7.13.3" evidence="2"/>
<dbReference type="Gene3D" id="1.10.287.130">
    <property type="match status" value="1"/>
</dbReference>
<dbReference type="SUPFAM" id="SSF48452">
    <property type="entry name" value="TPR-like"/>
    <property type="match status" value="1"/>
</dbReference>
<keyword evidence="9" id="KW-0472">Membrane</keyword>
<dbReference type="InterPro" id="IPR019734">
    <property type="entry name" value="TPR_rpt"/>
</dbReference>
<evidence type="ECO:0000256" key="8">
    <source>
        <dbReference type="SAM" id="Coils"/>
    </source>
</evidence>
<evidence type="ECO:0000313" key="13">
    <source>
        <dbReference type="Proteomes" id="UP000615593"/>
    </source>
</evidence>
<keyword evidence="6" id="KW-0902">Two-component regulatory system</keyword>
<dbReference type="InterPro" id="IPR036097">
    <property type="entry name" value="HisK_dim/P_sf"/>
</dbReference>
<dbReference type="Gene3D" id="1.25.40.10">
    <property type="entry name" value="Tetratricopeptide repeat domain"/>
    <property type="match status" value="1"/>
</dbReference>
<dbReference type="GeneID" id="94369001"/>
<comment type="catalytic activity">
    <reaction evidence="1">
        <text>ATP + protein L-histidine = ADP + protein N-phospho-L-histidine.</text>
        <dbReference type="EC" id="2.7.13.3"/>
    </reaction>
</comment>
<dbReference type="EMBL" id="BMWY01000003">
    <property type="protein sequence ID" value="GGZ52983.1"/>
    <property type="molecule type" value="Genomic_DNA"/>
</dbReference>
<dbReference type="InterPro" id="IPR005467">
    <property type="entry name" value="His_kinase_dom"/>
</dbReference>
<name>A0ABQ3BRM6_9FLAO</name>
<evidence type="ECO:0000256" key="9">
    <source>
        <dbReference type="SAM" id="Phobius"/>
    </source>
</evidence>
<keyword evidence="9" id="KW-1133">Transmembrane helix</keyword>
<feature type="domain" description="Histidine kinase" evidence="11">
    <location>
        <begin position="394"/>
        <end position="612"/>
    </location>
</feature>
<evidence type="ECO:0000259" key="11">
    <source>
        <dbReference type="PROSITE" id="PS50109"/>
    </source>
</evidence>
<keyword evidence="9" id="KW-0812">Transmembrane</keyword>
<evidence type="ECO:0000256" key="3">
    <source>
        <dbReference type="ARBA" id="ARBA00022553"/>
    </source>
</evidence>
<keyword evidence="3" id="KW-0597">Phosphoprotein</keyword>
<evidence type="ECO:0000256" key="10">
    <source>
        <dbReference type="SAM" id="SignalP"/>
    </source>
</evidence>
<dbReference type="RefSeq" id="WP_027884219.1">
    <property type="nucleotide sequence ID" value="NZ_BMWY01000003.1"/>
</dbReference>
<evidence type="ECO:0000256" key="5">
    <source>
        <dbReference type="ARBA" id="ARBA00022777"/>
    </source>
</evidence>
<dbReference type="PROSITE" id="PS50109">
    <property type="entry name" value="HIS_KIN"/>
    <property type="match status" value="1"/>
</dbReference>
<dbReference type="Gene3D" id="3.30.565.10">
    <property type="entry name" value="Histidine kinase-like ATPase, C-terminal domain"/>
    <property type="match status" value="1"/>
</dbReference>
<dbReference type="CDD" id="cd00082">
    <property type="entry name" value="HisKA"/>
    <property type="match status" value="1"/>
</dbReference>
<dbReference type="InterPro" id="IPR011990">
    <property type="entry name" value="TPR-like_helical_dom_sf"/>
</dbReference>
<gene>
    <name evidence="12" type="ORF">GCM10008088_13330</name>
</gene>
<dbReference type="SUPFAM" id="SSF55874">
    <property type="entry name" value="ATPase domain of HSP90 chaperone/DNA topoisomerase II/histidine kinase"/>
    <property type="match status" value="1"/>
</dbReference>
<sequence length="612" mass="70635">MILKFLRVSSFVLLMSSFHGFCDPEVSTSNDSIHYYLEQAKQKYQDNFQEALVSTQLAEKIAVENNYDDVPEINFTYAGLFYVNGNYSNSLKYFLKAVSGFKNHNDVVGESKSYAGIGLIQQAIDRHEVAILYFDKAISLIEDDKFLLSSYYFNKSISYLELHNLRKAKQFLDRSHKFAVESNRKGVLHKIQNRKAQLLFLERKFEKSKQAYQDLLSNSKELSNWEKSFAYAGLAEVNLTLKQFSQAEKNALKAYRYAKITNSYWDLERNTGILSDIYQKIGDTIKRDFYAEENIEYRDSLYNDKQLDQINLLQLEYQEEENKLLSYQKAASEKKLMIIKILFIIVVVKTIIGLVFFLRLRKANRQKSLLNKELSIKNEQLNKINQSKNKMFSILSHDLKSPMSSLLQLIELLKEGAFSEEEQKEVLKEMHMQLSSTSLMLRNLLKWATNQMENNEVNLKKVDLIDKVNEVVDVYFVIARNKNVTIAHESNGLKQLLIYVDPAHLSVILHNLLSNAVKFTPENDLIKISYAEQEKNACLKIFNAGEPIKENKITEIKTNQTKVVSEFGTFNEHGTGIGLLLVKQYLLSNNATLEINPIEGKGTEFVICFQKV</sequence>
<accession>A0ABQ3BRM6</accession>
<dbReference type="SMART" id="SM00387">
    <property type="entry name" value="HATPase_c"/>
    <property type="match status" value="1"/>
</dbReference>